<name>A0ABP6WE21_9ACTN</name>
<dbReference type="Proteomes" id="UP001500767">
    <property type="component" value="Unassembled WGS sequence"/>
</dbReference>
<organism evidence="2 3">
    <name type="scientific">Microlunatus spumicola</name>
    <dbReference type="NCBI Taxonomy" id="81499"/>
    <lineage>
        <taxon>Bacteria</taxon>
        <taxon>Bacillati</taxon>
        <taxon>Actinomycetota</taxon>
        <taxon>Actinomycetes</taxon>
        <taxon>Propionibacteriales</taxon>
        <taxon>Propionibacteriaceae</taxon>
        <taxon>Microlunatus</taxon>
    </lineage>
</organism>
<dbReference type="InterPro" id="IPR036653">
    <property type="entry name" value="CinA-like_C"/>
</dbReference>
<keyword evidence="3" id="KW-1185">Reference proteome</keyword>
<dbReference type="EMBL" id="BAAAYR010000001">
    <property type="protein sequence ID" value="GAA3549338.1"/>
    <property type="molecule type" value="Genomic_DNA"/>
</dbReference>
<sequence>MSAAGSAAADVLAALRGRGLTLATAESLTGGLVGAALTAVAGSSDVYRGGVVCYATDLKARLVGVPEDVLAAHGPVAPETAAALATGAARVCGADVGAATTGVAGPSPQDGHPVGEVYVAVSLPGEEPRVRPLRLTGDRRAIREQTLDAVLALLDEALATEAIPLS</sequence>
<dbReference type="Pfam" id="PF02464">
    <property type="entry name" value="CinA"/>
    <property type="match status" value="1"/>
</dbReference>
<evidence type="ECO:0000313" key="3">
    <source>
        <dbReference type="Proteomes" id="UP001500767"/>
    </source>
</evidence>
<accession>A0ABP6WE21</accession>
<feature type="domain" description="CinA C-terminal" evidence="1">
    <location>
        <begin position="7"/>
        <end position="157"/>
    </location>
</feature>
<reference evidence="3" key="1">
    <citation type="journal article" date="2019" name="Int. J. Syst. Evol. Microbiol.">
        <title>The Global Catalogue of Microorganisms (GCM) 10K type strain sequencing project: providing services to taxonomists for standard genome sequencing and annotation.</title>
        <authorList>
            <consortium name="The Broad Institute Genomics Platform"/>
            <consortium name="The Broad Institute Genome Sequencing Center for Infectious Disease"/>
            <person name="Wu L."/>
            <person name="Ma J."/>
        </authorList>
    </citation>
    <scope>NUCLEOTIDE SEQUENCE [LARGE SCALE GENOMIC DNA]</scope>
    <source>
        <strain evidence="3">JCM 16540</strain>
    </source>
</reference>
<evidence type="ECO:0000313" key="2">
    <source>
        <dbReference type="EMBL" id="GAA3549338.1"/>
    </source>
</evidence>
<comment type="caution">
    <text evidence="2">The sequence shown here is derived from an EMBL/GenBank/DDBJ whole genome shotgun (WGS) entry which is preliminary data.</text>
</comment>
<dbReference type="NCBIfam" id="TIGR00199">
    <property type="entry name" value="PncC_domain"/>
    <property type="match status" value="1"/>
</dbReference>
<dbReference type="RefSeq" id="WP_204912796.1">
    <property type="nucleotide sequence ID" value="NZ_BAAAYR010000001.1"/>
</dbReference>
<protein>
    <submittedName>
        <fullName evidence="2">CinA family protein</fullName>
    </submittedName>
</protein>
<dbReference type="InterPro" id="IPR008136">
    <property type="entry name" value="CinA_C"/>
</dbReference>
<gene>
    <name evidence="2" type="ORF">GCM10022197_00180</name>
</gene>
<dbReference type="Gene3D" id="3.90.950.20">
    <property type="entry name" value="CinA-like"/>
    <property type="match status" value="1"/>
</dbReference>
<dbReference type="SUPFAM" id="SSF142433">
    <property type="entry name" value="CinA-like"/>
    <property type="match status" value="1"/>
</dbReference>
<proteinExistence type="predicted"/>
<evidence type="ECO:0000259" key="1">
    <source>
        <dbReference type="Pfam" id="PF02464"/>
    </source>
</evidence>